<dbReference type="AlphaFoldDB" id="A0A9X4SA19"/>
<dbReference type="Proteomes" id="UP001152876">
    <property type="component" value="Unassembled WGS sequence"/>
</dbReference>
<keyword evidence="2" id="KW-1185">Reference proteome</keyword>
<dbReference type="EMBL" id="AOGK01000001">
    <property type="protein sequence ID" value="MDG5973683.1"/>
    <property type="molecule type" value="Genomic_DNA"/>
</dbReference>
<dbReference type="OrthoDB" id="8907515at2"/>
<name>A0A9X4SA19_9BURK</name>
<proteinExistence type="predicted"/>
<accession>A0A9X4SA19</accession>
<protein>
    <submittedName>
        <fullName evidence="1">Uncharacterized protein</fullName>
    </submittedName>
</protein>
<comment type="caution">
    <text evidence="1">The sequence shown here is derived from an EMBL/GenBank/DDBJ whole genome shotgun (WGS) entry which is preliminary data.</text>
</comment>
<evidence type="ECO:0000313" key="2">
    <source>
        <dbReference type="Proteomes" id="UP001152876"/>
    </source>
</evidence>
<organism evidence="1 2">
    <name type="scientific">Hydrogenophaga taeniospiralis CCUG 15921</name>
    <dbReference type="NCBI Taxonomy" id="1281780"/>
    <lineage>
        <taxon>Bacteria</taxon>
        <taxon>Pseudomonadati</taxon>
        <taxon>Pseudomonadota</taxon>
        <taxon>Betaproteobacteria</taxon>
        <taxon>Burkholderiales</taxon>
        <taxon>Comamonadaceae</taxon>
        <taxon>Hydrogenophaga</taxon>
    </lineage>
</organism>
<dbReference type="RefSeq" id="WP_068169358.1">
    <property type="nucleotide sequence ID" value="NZ_AOGK01000001.1"/>
</dbReference>
<reference evidence="1" key="1">
    <citation type="submission" date="2013-01" db="EMBL/GenBank/DDBJ databases">
        <title>Genome draft of Hydrogenophaga taeniospiralis 2K1.</title>
        <authorList>
            <person name="Gomila M."/>
            <person name="Lalucat J."/>
        </authorList>
    </citation>
    <scope>NUCLEOTIDE SEQUENCE</scope>
    <source>
        <strain evidence="1">CCUG 15921</strain>
    </source>
</reference>
<sequence>MGIRFTTNTWRAPLQLIDCWLPAAPQRPTTPRIMSQVVRHFTRAGWLGRTIDVSTPSANNSMATGNRAIQPPAAHRACHVRVLRSDEASASDRSGPRLVISGRINDVCAELDRLAALEHLAEARHT</sequence>
<gene>
    <name evidence="1" type="ORF">H010_00380</name>
</gene>
<evidence type="ECO:0000313" key="1">
    <source>
        <dbReference type="EMBL" id="MDG5973683.1"/>
    </source>
</evidence>